<keyword evidence="1" id="KW-0472">Membrane</keyword>
<protein>
    <recommendedName>
        <fullName evidence="4">Extracellular solute-binding protein family 1</fullName>
    </recommendedName>
</protein>
<organism evidence="2 3">
    <name type="scientific">Caldicellulosiruptor diazotrophicus</name>
    <dbReference type="NCBI Taxonomy" id="2806205"/>
    <lineage>
        <taxon>Bacteria</taxon>
        <taxon>Bacillati</taxon>
        <taxon>Bacillota</taxon>
        <taxon>Bacillota incertae sedis</taxon>
        <taxon>Caldicellulosiruptorales</taxon>
        <taxon>Caldicellulosiruptoraceae</taxon>
        <taxon>Caldicellulosiruptor</taxon>
    </lineage>
</organism>
<evidence type="ECO:0000313" key="2">
    <source>
        <dbReference type="EMBL" id="BCS80604.1"/>
    </source>
</evidence>
<dbReference type="Proteomes" id="UP000663623">
    <property type="component" value="Chromosome"/>
</dbReference>
<proteinExistence type="predicted"/>
<gene>
    <name evidence="2" type="ORF">CaldiYA01_05640</name>
</gene>
<accession>A0ABN6E7Q2</accession>
<keyword evidence="1" id="KW-1133">Transmembrane helix</keyword>
<reference evidence="2 3" key="1">
    <citation type="submission" date="2021-02" db="EMBL/GenBank/DDBJ databases">
        <title>Nitrogen-fixing ability and nitrogen fixation related genes of thermophilic fermentative bacteria in the genus Caldicellulosiruptor.</title>
        <authorList>
            <person name="Chen Y."/>
            <person name="Nishihara A."/>
            <person name="Haruta S."/>
        </authorList>
    </citation>
    <scope>NUCLEOTIDE SEQUENCE [LARGE SCALE GENOMIC DNA]</scope>
    <source>
        <strain evidence="2 3">YA01</strain>
    </source>
</reference>
<dbReference type="EMBL" id="AP024480">
    <property type="protein sequence ID" value="BCS80604.1"/>
    <property type="molecule type" value="Genomic_DNA"/>
</dbReference>
<keyword evidence="1" id="KW-0812">Transmembrane</keyword>
<name>A0ABN6E7Q2_9FIRM</name>
<evidence type="ECO:0000313" key="3">
    <source>
        <dbReference type="Proteomes" id="UP000663623"/>
    </source>
</evidence>
<dbReference type="Gene3D" id="3.40.190.10">
    <property type="entry name" value="Periplasmic binding protein-like II"/>
    <property type="match status" value="2"/>
</dbReference>
<keyword evidence="3" id="KW-1185">Reference proteome</keyword>
<sequence>MFDKKKLKVWRIFSIFIIFAIVIGLLVINPIVGLAATKPTITYFVQMDAKVAVSYDNFGKIAAYQLLMKKLNVNIQFIHPPMGGTAAQDQLNLMIASKKLPDIIYWNWVDSYPGGPVKALQDKVIIRLNEYVDKYAPNFKSYLSKHPDVKKMIVTDNGDLYCFPYLREDPEIQGTFYGPIVRKDWLGKLKISPPETVDEWYKMLKAFKVNDLNGNGKNDERPFSISLGGATSPRRAFDYCSFLVGAWGIKTDFFVENNKIQYGPLKPQYTDFIKTLQKWWKEGLIDPDILTMNRDIIRANIQNDLIGSFLGLIGGDLAFFVNLKKDLMGVKYPVLKKGQKPEFSHREPQFAKSGAAITTSCKNIPLAIKVLDWGWSKEGFMALNFGVLGKSYVIKDGRPVYTDEVMNNPQLDRPSALARYACASFGGPFIQAKENALQIGLGLPQQKEASENWRYATNKKLLPILSFTSDEAKKLADIMNVVNTYYDEMFVRLMTGKLNDVEQLRKGLKRMRIDEAIKIYQQAYNRYINRK</sequence>
<evidence type="ECO:0000256" key="1">
    <source>
        <dbReference type="SAM" id="Phobius"/>
    </source>
</evidence>
<dbReference type="RefSeq" id="WP_207181126.1">
    <property type="nucleotide sequence ID" value="NZ_AP024480.1"/>
</dbReference>
<dbReference type="SUPFAM" id="SSF53850">
    <property type="entry name" value="Periplasmic binding protein-like II"/>
    <property type="match status" value="1"/>
</dbReference>
<evidence type="ECO:0008006" key="4">
    <source>
        <dbReference type="Google" id="ProtNLM"/>
    </source>
</evidence>
<feature type="transmembrane region" description="Helical" evidence="1">
    <location>
        <begin position="12"/>
        <end position="36"/>
    </location>
</feature>